<dbReference type="Pfam" id="PF17921">
    <property type="entry name" value="Integrase_H2C2"/>
    <property type="match status" value="1"/>
</dbReference>
<feature type="domain" description="Integrase zinc-binding" evidence="1">
    <location>
        <begin position="120"/>
        <end position="157"/>
    </location>
</feature>
<evidence type="ECO:0000259" key="1">
    <source>
        <dbReference type="Pfam" id="PF17921"/>
    </source>
</evidence>
<gene>
    <name evidence="2" type="ORF">EPI10_006893</name>
</gene>
<dbReference type="EMBL" id="SMMG02000002">
    <property type="protein sequence ID" value="KAA3484835.1"/>
    <property type="molecule type" value="Genomic_DNA"/>
</dbReference>
<evidence type="ECO:0000313" key="2">
    <source>
        <dbReference type="EMBL" id="KAA3484835.1"/>
    </source>
</evidence>
<sequence>MLNQEPILFQPESRKDYVVYSDASNIGLGWVLMQNSKRWIKLLKDFYCTIEYHLEKANVVADALNRRLMIDLREMFARISLYKDGGLLAELQVNPTLPLDVSLLYWVKQVKKGRYYVPNDKDLKQSILWKAHSSPCAMHPEGNNMYRDLRELYWWLDLH</sequence>
<keyword evidence="3" id="KW-1185">Reference proteome</keyword>
<dbReference type="AlphaFoldDB" id="A0A5B6WVA4"/>
<dbReference type="Gene3D" id="1.10.340.70">
    <property type="match status" value="1"/>
</dbReference>
<proteinExistence type="predicted"/>
<dbReference type="InterPro" id="IPR041588">
    <property type="entry name" value="Integrase_H2C2"/>
</dbReference>
<protein>
    <submittedName>
        <fullName evidence="2">Integrase</fullName>
    </submittedName>
</protein>
<dbReference type="Proteomes" id="UP000325315">
    <property type="component" value="Unassembled WGS sequence"/>
</dbReference>
<evidence type="ECO:0000313" key="3">
    <source>
        <dbReference type="Proteomes" id="UP000325315"/>
    </source>
</evidence>
<comment type="caution">
    <text evidence="2">The sequence shown here is derived from an EMBL/GenBank/DDBJ whole genome shotgun (WGS) entry which is preliminary data.</text>
</comment>
<name>A0A5B6WVA4_9ROSI</name>
<reference evidence="3" key="1">
    <citation type="journal article" date="2019" name="Plant Biotechnol. J.">
        <title>Genome sequencing of the Australian wild diploid species Gossypium australe highlights disease resistance and delayed gland morphogenesis.</title>
        <authorList>
            <person name="Cai Y."/>
            <person name="Cai X."/>
            <person name="Wang Q."/>
            <person name="Wang P."/>
            <person name="Zhang Y."/>
            <person name="Cai C."/>
            <person name="Xu Y."/>
            <person name="Wang K."/>
            <person name="Zhou Z."/>
            <person name="Wang C."/>
            <person name="Geng S."/>
            <person name="Li B."/>
            <person name="Dong Q."/>
            <person name="Hou Y."/>
            <person name="Wang H."/>
            <person name="Ai P."/>
            <person name="Liu Z."/>
            <person name="Yi F."/>
            <person name="Sun M."/>
            <person name="An G."/>
            <person name="Cheng J."/>
            <person name="Zhang Y."/>
            <person name="Shi Q."/>
            <person name="Xie Y."/>
            <person name="Shi X."/>
            <person name="Chang Y."/>
            <person name="Huang F."/>
            <person name="Chen Y."/>
            <person name="Hong S."/>
            <person name="Mi L."/>
            <person name="Sun Q."/>
            <person name="Zhang L."/>
            <person name="Zhou B."/>
            <person name="Peng R."/>
            <person name="Zhang X."/>
            <person name="Liu F."/>
        </authorList>
    </citation>
    <scope>NUCLEOTIDE SEQUENCE [LARGE SCALE GENOMIC DNA]</scope>
    <source>
        <strain evidence="3">cv. PA1801</strain>
    </source>
</reference>
<organism evidence="2 3">
    <name type="scientific">Gossypium australe</name>
    <dbReference type="NCBI Taxonomy" id="47621"/>
    <lineage>
        <taxon>Eukaryota</taxon>
        <taxon>Viridiplantae</taxon>
        <taxon>Streptophyta</taxon>
        <taxon>Embryophyta</taxon>
        <taxon>Tracheophyta</taxon>
        <taxon>Spermatophyta</taxon>
        <taxon>Magnoliopsida</taxon>
        <taxon>eudicotyledons</taxon>
        <taxon>Gunneridae</taxon>
        <taxon>Pentapetalae</taxon>
        <taxon>rosids</taxon>
        <taxon>malvids</taxon>
        <taxon>Malvales</taxon>
        <taxon>Malvaceae</taxon>
        <taxon>Malvoideae</taxon>
        <taxon>Gossypium</taxon>
    </lineage>
</organism>
<dbReference type="OrthoDB" id="1000587at2759"/>
<accession>A0A5B6WVA4</accession>